<dbReference type="EMBL" id="JANKHO010000158">
    <property type="protein sequence ID" value="KAJ3514177.1"/>
    <property type="molecule type" value="Genomic_DNA"/>
</dbReference>
<dbReference type="InterPro" id="IPR041516">
    <property type="entry name" value="LACTB2_WH"/>
</dbReference>
<proteinExistence type="predicted"/>
<evidence type="ECO:0000313" key="3">
    <source>
        <dbReference type="Proteomes" id="UP001148786"/>
    </source>
</evidence>
<organism evidence="2 3">
    <name type="scientific">Agrocybe chaxingu</name>
    <dbReference type="NCBI Taxonomy" id="84603"/>
    <lineage>
        <taxon>Eukaryota</taxon>
        <taxon>Fungi</taxon>
        <taxon>Dikarya</taxon>
        <taxon>Basidiomycota</taxon>
        <taxon>Agaricomycotina</taxon>
        <taxon>Agaricomycetes</taxon>
        <taxon>Agaricomycetidae</taxon>
        <taxon>Agaricales</taxon>
        <taxon>Agaricineae</taxon>
        <taxon>Strophariaceae</taxon>
        <taxon>Agrocybe</taxon>
    </lineage>
</organism>
<feature type="domain" description="Metallo-beta-lactamase" evidence="1">
    <location>
        <begin position="29"/>
        <end position="240"/>
    </location>
</feature>
<dbReference type="InterPro" id="IPR036866">
    <property type="entry name" value="RibonucZ/Hydroxyglut_hydro"/>
</dbReference>
<dbReference type="Gene3D" id="1.10.10.10">
    <property type="entry name" value="Winged helix-like DNA-binding domain superfamily/Winged helix DNA-binding domain"/>
    <property type="match status" value="1"/>
</dbReference>
<dbReference type="Pfam" id="PF00753">
    <property type="entry name" value="Lactamase_B"/>
    <property type="match status" value="1"/>
</dbReference>
<dbReference type="PANTHER" id="PTHR23131:SF0">
    <property type="entry name" value="ENDORIBONUCLEASE LACTB2"/>
    <property type="match status" value="1"/>
</dbReference>
<dbReference type="GO" id="GO:0044550">
    <property type="term" value="P:secondary metabolite biosynthetic process"/>
    <property type="evidence" value="ECO:0007669"/>
    <property type="project" value="TreeGrafter"/>
</dbReference>
<evidence type="ECO:0000313" key="2">
    <source>
        <dbReference type="EMBL" id="KAJ3514177.1"/>
    </source>
</evidence>
<accession>A0A9W8K7C4</accession>
<dbReference type="Gene3D" id="3.60.15.10">
    <property type="entry name" value="Ribonuclease Z/Hydroxyacylglutathione hydrolase-like"/>
    <property type="match status" value="1"/>
</dbReference>
<dbReference type="InterPro" id="IPR001279">
    <property type="entry name" value="Metallo-B-lactamas"/>
</dbReference>
<comment type="caution">
    <text evidence="2">The sequence shown here is derived from an EMBL/GenBank/DDBJ whole genome shotgun (WGS) entry which is preliminary data.</text>
</comment>
<reference evidence="2" key="1">
    <citation type="submission" date="2022-07" db="EMBL/GenBank/DDBJ databases">
        <title>Genome Sequence of Agrocybe chaxingu.</title>
        <authorList>
            <person name="Buettner E."/>
        </authorList>
    </citation>
    <scope>NUCLEOTIDE SEQUENCE</scope>
    <source>
        <strain evidence="2">MP-N11</strain>
    </source>
</reference>
<protein>
    <recommendedName>
        <fullName evidence="1">Metallo-beta-lactamase domain-containing protein</fullName>
    </recommendedName>
</protein>
<name>A0A9W8K7C4_9AGAR</name>
<dbReference type="InterPro" id="IPR050662">
    <property type="entry name" value="Sec-metab_biosynth-thioest"/>
</dbReference>
<dbReference type="Pfam" id="PF17778">
    <property type="entry name" value="WHD_BLACT"/>
    <property type="match status" value="1"/>
</dbReference>
<dbReference type="OrthoDB" id="17458at2759"/>
<gene>
    <name evidence="2" type="ORF">NLJ89_g2528</name>
</gene>
<keyword evidence="3" id="KW-1185">Reference proteome</keyword>
<dbReference type="SMART" id="SM00849">
    <property type="entry name" value="Lactamase_B"/>
    <property type="match status" value="1"/>
</dbReference>
<dbReference type="SUPFAM" id="SSF56281">
    <property type="entry name" value="Metallo-hydrolase/oxidoreductase"/>
    <property type="match status" value="1"/>
</dbReference>
<dbReference type="AlphaFoldDB" id="A0A9W8K7C4"/>
<dbReference type="PANTHER" id="PTHR23131">
    <property type="entry name" value="ENDORIBONUCLEASE LACTB2"/>
    <property type="match status" value="1"/>
</dbReference>
<dbReference type="Proteomes" id="UP001148786">
    <property type="component" value="Unassembled WGS sequence"/>
</dbReference>
<evidence type="ECO:0000259" key="1">
    <source>
        <dbReference type="SMART" id="SM00849"/>
    </source>
</evidence>
<sequence length="349" mass="38642">MEDLGDITRLSKHVVRVLGQNPGKFTLQGTNTYIIGTQNPYILIDTGEGLPEYTPVLSKALTTLSAPTIPYLPDVSDIIISHWHFDHVGGIPSVLALLKELWERRNSGTPYVPPRLHKYPIGDALKGEHNSHYFKLPKLIEELSKELYTATPNGDAFHDLQEGQLFKEPSGAALLHVLHTPGHTVDSICLHVPQDRALYTADTSEQDAAFWGPGATTPSDSGFDTRQDIDLEYVTLYPAHGAVVANGRETISTYIKHRLEREDQILGVLNSSIPAELLENGVQAGHWTTWNIVRVIYKAYPENLWIPAARGIDLHLTKLEGEGFVKRVGGEATETEWKLLVSPPSTPNL</sequence>
<dbReference type="InterPro" id="IPR036388">
    <property type="entry name" value="WH-like_DNA-bd_sf"/>
</dbReference>